<evidence type="ECO:0000313" key="10">
    <source>
        <dbReference type="Proteomes" id="UP000186922"/>
    </source>
</evidence>
<dbReference type="GO" id="GO:0003735">
    <property type="term" value="F:structural constituent of ribosome"/>
    <property type="evidence" value="ECO:0007669"/>
    <property type="project" value="InterPro"/>
</dbReference>
<keyword evidence="3" id="KW-0597">Phosphoprotein</keyword>
<dbReference type="FunFam" id="1.10.10.1410:FF:000002">
    <property type="entry name" value="60S acidic ribosomal protein P2"/>
    <property type="match status" value="1"/>
</dbReference>
<comment type="function">
    <text evidence="1">Plays an important role in the elongation step of protein synthesis.</text>
</comment>
<dbReference type="EMBL" id="BDGG01000012">
    <property type="protein sequence ID" value="GAV05630.1"/>
    <property type="molecule type" value="Genomic_DNA"/>
</dbReference>
<dbReference type="GO" id="GO:0022625">
    <property type="term" value="C:cytosolic large ribosomal subunit"/>
    <property type="evidence" value="ECO:0007669"/>
    <property type="project" value="InterPro"/>
</dbReference>
<evidence type="ECO:0000313" key="9">
    <source>
        <dbReference type="EMBL" id="GAV05630.1"/>
    </source>
</evidence>
<keyword evidence="4" id="KW-0689">Ribosomal protein</keyword>
<evidence type="ECO:0000256" key="2">
    <source>
        <dbReference type="ARBA" id="ARBA00005436"/>
    </source>
</evidence>
<feature type="compositionally biased region" description="Polar residues" evidence="8">
    <location>
        <begin position="57"/>
        <end position="71"/>
    </location>
</feature>
<sequence>MRYLAAYMLVTLGGKANPSAEDIERVLSSVGIDADRKKIDLVLSKLQGKDVQSVITEGSKKLSSLPTTAPSSGAAAPAAAAGGAKEAAAPAAKEEAKKKEEPKEEEDEDMGFGLFD</sequence>
<evidence type="ECO:0000256" key="5">
    <source>
        <dbReference type="ARBA" id="ARBA00023274"/>
    </source>
</evidence>
<keyword evidence="10" id="KW-1185">Reference proteome</keyword>
<feature type="region of interest" description="Disordered" evidence="8">
    <location>
        <begin position="57"/>
        <end position="116"/>
    </location>
</feature>
<evidence type="ECO:0000256" key="4">
    <source>
        <dbReference type="ARBA" id="ARBA00022980"/>
    </source>
</evidence>
<proteinExistence type="inferred from homology"/>
<gene>
    <name evidence="9" type="primary">RvY_15730-1</name>
    <name evidence="9" type="synonym">RvY_15730.1</name>
    <name evidence="9" type="ORF">RvY_15730</name>
</gene>
<dbReference type="InterPro" id="IPR001859">
    <property type="entry name" value="Ribosomal_P1/P2_euk"/>
</dbReference>
<dbReference type="InterPro" id="IPR044076">
    <property type="entry name" value="Ribosomal_P2"/>
</dbReference>
<comment type="similarity">
    <text evidence="2">Belongs to the eukaryotic ribosomal protein P1/P2 family.</text>
</comment>
<dbReference type="InterPro" id="IPR027534">
    <property type="entry name" value="Ribosomal_P1/P2"/>
</dbReference>
<dbReference type="Gene3D" id="1.10.10.1410">
    <property type="match status" value="1"/>
</dbReference>
<dbReference type="AlphaFoldDB" id="A0A1D1VVY6"/>
<dbReference type="OrthoDB" id="1227494at2759"/>
<dbReference type="PANTHER" id="PTHR21141">
    <property type="entry name" value="60S ACIDIC RIBOSOMAL PROTEIN FAMILY MEMBER"/>
    <property type="match status" value="1"/>
</dbReference>
<organism evidence="9 10">
    <name type="scientific">Ramazzottius varieornatus</name>
    <name type="common">Water bear</name>
    <name type="synonym">Tardigrade</name>
    <dbReference type="NCBI Taxonomy" id="947166"/>
    <lineage>
        <taxon>Eukaryota</taxon>
        <taxon>Metazoa</taxon>
        <taxon>Ecdysozoa</taxon>
        <taxon>Tardigrada</taxon>
        <taxon>Eutardigrada</taxon>
        <taxon>Parachela</taxon>
        <taxon>Hypsibioidea</taxon>
        <taxon>Ramazzottiidae</taxon>
        <taxon>Ramazzottius</taxon>
    </lineage>
</organism>
<dbReference type="Pfam" id="PF00428">
    <property type="entry name" value="Ribosomal_60s"/>
    <property type="match status" value="1"/>
</dbReference>
<dbReference type="GO" id="GO:0002182">
    <property type="term" value="P:cytoplasmic translational elongation"/>
    <property type="evidence" value="ECO:0007669"/>
    <property type="project" value="InterPro"/>
</dbReference>
<keyword evidence="5" id="KW-0687">Ribonucleoprotein</keyword>
<dbReference type="PANTHER" id="PTHR21141:SF5">
    <property type="entry name" value="LARGE RIBOSOMAL SUBUNIT PROTEIN P2"/>
    <property type="match status" value="1"/>
</dbReference>
<dbReference type="HAMAP" id="MF_01478">
    <property type="entry name" value="Ribosomal_L12_arch"/>
    <property type="match status" value="1"/>
</dbReference>
<dbReference type="Proteomes" id="UP000186922">
    <property type="component" value="Unassembled WGS sequence"/>
</dbReference>
<accession>A0A1D1VVY6</accession>
<protein>
    <recommendedName>
        <fullName evidence="6">Large ribosomal subunit protein P2</fullName>
    </recommendedName>
    <alternativeName>
        <fullName evidence="7">60S acidic ribosomal protein P2</fullName>
    </alternativeName>
</protein>
<dbReference type="InterPro" id="IPR038716">
    <property type="entry name" value="P1/P2_N_sf"/>
</dbReference>
<feature type="compositionally biased region" description="Basic and acidic residues" evidence="8">
    <location>
        <begin position="92"/>
        <end position="102"/>
    </location>
</feature>
<evidence type="ECO:0000256" key="3">
    <source>
        <dbReference type="ARBA" id="ARBA00022553"/>
    </source>
</evidence>
<name>A0A1D1VVY6_RAMVA</name>
<evidence type="ECO:0000256" key="6">
    <source>
        <dbReference type="ARBA" id="ARBA00035301"/>
    </source>
</evidence>
<dbReference type="STRING" id="947166.A0A1D1VVY6"/>
<evidence type="ECO:0000256" key="8">
    <source>
        <dbReference type="SAM" id="MobiDB-lite"/>
    </source>
</evidence>
<reference evidence="9 10" key="1">
    <citation type="journal article" date="2016" name="Nat. Commun.">
        <title>Extremotolerant tardigrade genome and improved radiotolerance of human cultured cells by tardigrade-unique protein.</title>
        <authorList>
            <person name="Hashimoto T."/>
            <person name="Horikawa D.D."/>
            <person name="Saito Y."/>
            <person name="Kuwahara H."/>
            <person name="Kozuka-Hata H."/>
            <person name="Shin-I T."/>
            <person name="Minakuchi Y."/>
            <person name="Ohishi K."/>
            <person name="Motoyama A."/>
            <person name="Aizu T."/>
            <person name="Enomoto A."/>
            <person name="Kondo K."/>
            <person name="Tanaka S."/>
            <person name="Hara Y."/>
            <person name="Koshikawa S."/>
            <person name="Sagara H."/>
            <person name="Miura T."/>
            <person name="Yokobori S."/>
            <person name="Miyagawa K."/>
            <person name="Suzuki Y."/>
            <person name="Kubo T."/>
            <person name="Oyama M."/>
            <person name="Kohara Y."/>
            <person name="Fujiyama A."/>
            <person name="Arakawa K."/>
            <person name="Katayama T."/>
            <person name="Toyoda A."/>
            <person name="Kunieda T."/>
        </authorList>
    </citation>
    <scope>NUCLEOTIDE SEQUENCE [LARGE SCALE GENOMIC DNA]</scope>
    <source>
        <strain evidence="9 10">YOKOZUNA-1</strain>
    </source>
</reference>
<feature type="compositionally biased region" description="Low complexity" evidence="8">
    <location>
        <begin position="73"/>
        <end position="91"/>
    </location>
</feature>
<evidence type="ECO:0000256" key="1">
    <source>
        <dbReference type="ARBA" id="ARBA00003362"/>
    </source>
</evidence>
<dbReference type="PRINTS" id="PR00456">
    <property type="entry name" value="RIBOSOMALP2"/>
</dbReference>
<comment type="caution">
    <text evidence="9">The sequence shown here is derived from an EMBL/GenBank/DDBJ whole genome shotgun (WGS) entry which is preliminary data.</text>
</comment>
<evidence type="ECO:0000256" key="7">
    <source>
        <dbReference type="ARBA" id="ARBA00035443"/>
    </source>
</evidence>
<dbReference type="CDD" id="cd05833">
    <property type="entry name" value="Ribosomal_P2"/>
    <property type="match status" value="1"/>
</dbReference>